<reference evidence="2 3" key="1">
    <citation type="submission" date="2024-02" db="EMBL/GenBank/DDBJ databases">
        <authorList>
            <person name="Daric V."/>
            <person name="Darras S."/>
        </authorList>
    </citation>
    <scope>NUCLEOTIDE SEQUENCE [LARGE SCALE GENOMIC DNA]</scope>
</reference>
<evidence type="ECO:0000313" key="3">
    <source>
        <dbReference type="Proteomes" id="UP001642483"/>
    </source>
</evidence>
<feature type="compositionally biased region" description="Acidic residues" evidence="1">
    <location>
        <begin position="120"/>
        <end position="129"/>
    </location>
</feature>
<gene>
    <name evidence="2" type="ORF">CVLEPA_LOCUS12887</name>
</gene>
<feature type="compositionally biased region" description="Acidic residues" evidence="1">
    <location>
        <begin position="81"/>
        <end position="91"/>
    </location>
</feature>
<organism evidence="2 3">
    <name type="scientific">Clavelina lepadiformis</name>
    <name type="common">Light-bulb sea squirt</name>
    <name type="synonym">Ascidia lepadiformis</name>
    <dbReference type="NCBI Taxonomy" id="159417"/>
    <lineage>
        <taxon>Eukaryota</taxon>
        <taxon>Metazoa</taxon>
        <taxon>Chordata</taxon>
        <taxon>Tunicata</taxon>
        <taxon>Ascidiacea</taxon>
        <taxon>Aplousobranchia</taxon>
        <taxon>Clavelinidae</taxon>
        <taxon>Clavelina</taxon>
    </lineage>
</organism>
<sequence>MASPCRKKLFPVKKVDVADDSPSPVDDSDFHPGLSSSLSDDDMETIEPQRLYGRTRRARQIVAKVMLERVDNSLEKKSIEQESEEEMEEAAGQEVSERKEDKMVVDDDGLMVDAGQSDGLEGDAEESAAEEVQRQTPRPKRKAKYCRVVNTDYEQAELKILKPGSSATELKISEEEEGGDAELVRESGSVEAGLSMSEDEKWEKDSDDSISDADYEPEDSESDASESSDSQLRKIVKIKRRKMAFSDAVSPPGVGFIENRRKMMNQQFLEAQEITERDPYDFQCENLEEKKCFKNMLGLYYLQSVNGGGKREVDAEKQKSILQGIVSICEFEELKAFNLDTCREKHIKFLEESKCKPSTFISHNCALVAFIKFLTVRHAAECSFQFQPSKIRIKQWNECYRRRVQEQRHEIRERDRRNAIRTEDVNKVLNSRYVTRCIRDTQLMVEHPGLSRMRVYGVVLFTILAFENAQRPSAADLMEWPRETPTWQVSRRSTREQQTNCVNWNKVLNKKLQKEKKTPTTFISHSNAMTNFLNFAIPRKLPLSFNVGGALLNLKNRRASYRKFLKKRLVIFR</sequence>
<feature type="compositionally biased region" description="Basic and acidic residues" evidence="1">
    <location>
        <begin position="95"/>
        <end position="105"/>
    </location>
</feature>
<comment type="caution">
    <text evidence="2">The sequence shown here is derived from an EMBL/GenBank/DDBJ whole genome shotgun (WGS) entry which is preliminary data.</text>
</comment>
<name>A0ABP0FU73_CLALP</name>
<feature type="compositionally biased region" description="Acidic residues" evidence="1">
    <location>
        <begin position="205"/>
        <end position="226"/>
    </location>
</feature>
<accession>A0ABP0FU73</accession>
<protein>
    <submittedName>
        <fullName evidence="2">Uncharacterized protein</fullName>
    </submittedName>
</protein>
<evidence type="ECO:0000256" key="1">
    <source>
        <dbReference type="SAM" id="MobiDB-lite"/>
    </source>
</evidence>
<evidence type="ECO:0000313" key="2">
    <source>
        <dbReference type="EMBL" id="CAK8682203.1"/>
    </source>
</evidence>
<feature type="region of interest" description="Disordered" evidence="1">
    <location>
        <begin position="158"/>
        <end position="231"/>
    </location>
</feature>
<dbReference type="Proteomes" id="UP001642483">
    <property type="component" value="Unassembled WGS sequence"/>
</dbReference>
<proteinExistence type="predicted"/>
<dbReference type="EMBL" id="CAWYQH010000090">
    <property type="protein sequence ID" value="CAK8682203.1"/>
    <property type="molecule type" value="Genomic_DNA"/>
</dbReference>
<keyword evidence="3" id="KW-1185">Reference proteome</keyword>
<feature type="region of interest" description="Disordered" evidence="1">
    <location>
        <begin position="14"/>
        <end position="51"/>
    </location>
</feature>
<feature type="region of interest" description="Disordered" evidence="1">
    <location>
        <begin position="75"/>
        <end position="144"/>
    </location>
</feature>